<keyword evidence="2" id="KW-1185">Reference proteome</keyword>
<reference evidence="1 2" key="1">
    <citation type="journal article" date="2021" name="Appl. Environ. Microbiol.">
        <title>Genetic linkage and physical mapping for an oyster mushroom Pleurotus cornucopiae and QTL analysis for the trait cap color.</title>
        <authorList>
            <person name="Zhang Y."/>
            <person name="Gao W."/>
            <person name="Sonnenberg A."/>
            <person name="Chen Q."/>
            <person name="Zhang J."/>
            <person name="Huang C."/>
        </authorList>
    </citation>
    <scope>NUCLEOTIDE SEQUENCE [LARGE SCALE GENOMIC DNA]</scope>
    <source>
        <strain evidence="1">CCMSSC00406</strain>
    </source>
</reference>
<name>A0ACB7ILT4_PLECO</name>
<dbReference type="EMBL" id="WQMT02000009">
    <property type="protein sequence ID" value="KAG9218473.1"/>
    <property type="molecule type" value="Genomic_DNA"/>
</dbReference>
<evidence type="ECO:0000313" key="1">
    <source>
        <dbReference type="EMBL" id="KAG9218473.1"/>
    </source>
</evidence>
<proteinExistence type="predicted"/>
<dbReference type="Proteomes" id="UP000824881">
    <property type="component" value="Unassembled WGS sequence"/>
</dbReference>
<comment type="caution">
    <text evidence="1">The sequence shown here is derived from an EMBL/GenBank/DDBJ whole genome shotgun (WGS) entry which is preliminary data.</text>
</comment>
<gene>
    <name evidence="1" type="ORF">CCMSSC00406_0010366</name>
</gene>
<organism evidence="1 2">
    <name type="scientific">Pleurotus cornucopiae</name>
    <name type="common">Cornucopia mushroom</name>
    <dbReference type="NCBI Taxonomy" id="5321"/>
    <lineage>
        <taxon>Eukaryota</taxon>
        <taxon>Fungi</taxon>
        <taxon>Dikarya</taxon>
        <taxon>Basidiomycota</taxon>
        <taxon>Agaricomycotina</taxon>
        <taxon>Agaricomycetes</taxon>
        <taxon>Agaricomycetidae</taxon>
        <taxon>Agaricales</taxon>
        <taxon>Pleurotineae</taxon>
        <taxon>Pleurotaceae</taxon>
        <taxon>Pleurotus</taxon>
    </lineage>
</organism>
<evidence type="ECO:0000313" key="2">
    <source>
        <dbReference type="Proteomes" id="UP000824881"/>
    </source>
</evidence>
<accession>A0ACB7ILT4</accession>
<protein>
    <submittedName>
        <fullName evidence="1">Uncharacterized protein</fullName>
    </submittedName>
</protein>
<sequence length="198" mass="21595">MTAQPALPFEIIAEIITNADDTPIFISCLLISRNLTCYAEPKLSKTSPSPASNSNPSPTPSTEIPNAQNTPSTSSPSHCTSPLLNATPITPSPTSSVRNIAHYFALDRLLSILPNLASFEKHARNEAASPYFQYHLFLRSPTARVLKRLVWLNTGRCLPFLLATRESLEFLQLDRGAEGLLSTWQAAALPMVPCLPIP</sequence>